<accession>A0AAV4Y3F6</accession>
<protein>
    <submittedName>
        <fullName evidence="3">Apoptosis inhibitor 5</fullName>
    </submittedName>
</protein>
<comment type="similarity">
    <text evidence="1">Belongs to the API5 family.</text>
</comment>
<evidence type="ECO:0000256" key="2">
    <source>
        <dbReference type="ARBA" id="ARBA00022703"/>
    </source>
</evidence>
<dbReference type="PANTHER" id="PTHR12758:SF19">
    <property type="entry name" value="APOPTOSIS INHIBITOR 5"/>
    <property type="match status" value="1"/>
</dbReference>
<evidence type="ECO:0000256" key="1">
    <source>
        <dbReference type="ARBA" id="ARBA00009515"/>
    </source>
</evidence>
<dbReference type="Gene3D" id="1.25.10.10">
    <property type="entry name" value="Leucine-rich Repeat Variant"/>
    <property type="match status" value="1"/>
</dbReference>
<dbReference type="GO" id="GO:0043066">
    <property type="term" value="P:negative regulation of apoptotic process"/>
    <property type="evidence" value="ECO:0007669"/>
    <property type="project" value="TreeGrafter"/>
</dbReference>
<evidence type="ECO:0000313" key="3">
    <source>
        <dbReference type="EMBL" id="GIZ00667.1"/>
    </source>
</evidence>
<dbReference type="PANTHER" id="PTHR12758">
    <property type="entry name" value="APOPTOSIS INHIBITOR 5-RELATED"/>
    <property type="match status" value="1"/>
</dbReference>
<dbReference type="SUPFAM" id="SSF48371">
    <property type="entry name" value="ARM repeat"/>
    <property type="match status" value="1"/>
</dbReference>
<sequence>MDKVDKLYQNYDILADSKNKPSEHEELYLEIIQAAKGDTSEKMLACQFIPRFLKDFPNLTETALDGQLDLIEDDDVAIRKHAVKYLPSFCKESKKFITKISDILTQMLQSEDSGELATVQTALITILNIDMKATLEGIFVQISSTEEDAIRKRAIQFLCTKFKFLSPELTTKVEEFVLESVKKGLSCNWWR</sequence>
<dbReference type="GO" id="GO:0006915">
    <property type="term" value="P:apoptotic process"/>
    <property type="evidence" value="ECO:0007669"/>
    <property type="project" value="UniProtKB-KW"/>
</dbReference>
<keyword evidence="2" id="KW-0053">Apoptosis</keyword>
<dbReference type="InterPro" id="IPR008383">
    <property type="entry name" value="API5"/>
</dbReference>
<gene>
    <name evidence="3" type="primary">API5</name>
    <name evidence="3" type="ORF">CEXT_402041</name>
</gene>
<dbReference type="Pfam" id="PF05918">
    <property type="entry name" value="API5"/>
    <property type="match status" value="1"/>
</dbReference>
<evidence type="ECO:0000313" key="4">
    <source>
        <dbReference type="Proteomes" id="UP001054945"/>
    </source>
</evidence>
<comment type="caution">
    <text evidence="3">The sequence shown here is derived from an EMBL/GenBank/DDBJ whole genome shotgun (WGS) entry which is preliminary data.</text>
</comment>
<name>A0AAV4Y3F6_CAEEX</name>
<dbReference type="Proteomes" id="UP001054945">
    <property type="component" value="Unassembled WGS sequence"/>
</dbReference>
<dbReference type="InterPro" id="IPR011989">
    <property type="entry name" value="ARM-like"/>
</dbReference>
<dbReference type="EMBL" id="BPLR01018573">
    <property type="protein sequence ID" value="GIZ00667.1"/>
    <property type="molecule type" value="Genomic_DNA"/>
</dbReference>
<reference evidence="3 4" key="1">
    <citation type="submission" date="2021-06" db="EMBL/GenBank/DDBJ databases">
        <title>Caerostris extrusa draft genome.</title>
        <authorList>
            <person name="Kono N."/>
            <person name="Arakawa K."/>
        </authorList>
    </citation>
    <scope>NUCLEOTIDE SEQUENCE [LARGE SCALE GENOMIC DNA]</scope>
</reference>
<dbReference type="GO" id="GO:0003723">
    <property type="term" value="F:RNA binding"/>
    <property type="evidence" value="ECO:0007669"/>
    <property type="project" value="TreeGrafter"/>
</dbReference>
<keyword evidence="4" id="KW-1185">Reference proteome</keyword>
<dbReference type="AlphaFoldDB" id="A0AAV4Y3F6"/>
<organism evidence="3 4">
    <name type="scientific">Caerostris extrusa</name>
    <name type="common">Bark spider</name>
    <name type="synonym">Caerostris bankana</name>
    <dbReference type="NCBI Taxonomy" id="172846"/>
    <lineage>
        <taxon>Eukaryota</taxon>
        <taxon>Metazoa</taxon>
        <taxon>Ecdysozoa</taxon>
        <taxon>Arthropoda</taxon>
        <taxon>Chelicerata</taxon>
        <taxon>Arachnida</taxon>
        <taxon>Araneae</taxon>
        <taxon>Araneomorphae</taxon>
        <taxon>Entelegynae</taxon>
        <taxon>Araneoidea</taxon>
        <taxon>Araneidae</taxon>
        <taxon>Caerostris</taxon>
    </lineage>
</organism>
<dbReference type="GO" id="GO:0005634">
    <property type="term" value="C:nucleus"/>
    <property type="evidence" value="ECO:0007669"/>
    <property type="project" value="TreeGrafter"/>
</dbReference>
<dbReference type="InterPro" id="IPR016024">
    <property type="entry name" value="ARM-type_fold"/>
</dbReference>
<proteinExistence type="inferred from homology"/>